<evidence type="ECO:0000256" key="1">
    <source>
        <dbReference type="SAM" id="Phobius"/>
    </source>
</evidence>
<dbReference type="AlphaFoldDB" id="A0AAD4MLA7"/>
<proteinExistence type="predicted"/>
<keyword evidence="1" id="KW-0812">Transmembrane</keyword>
<comment type="caution">
    <text evidence="2">The sequence shown here is derived from an EMBL/GenBank/DDBJ whole genome shotgun (WGS) entry which is preliminary data.</text>
</comment>
<reference evidence="2" key="1">
    <citation type="submission" date="2022-01" db="EMBL/GenBank/DDBJ databases">
        <title>Genome Sequence Resource for Two Populations of Ditylenchus destructor, the Migratory Endoparasitic Phytonematode.</title>
        <authorList>
            <person name="Zhang H."/>
            <person name="Lin R."/>
            <person name="Xie B."/>
        </authorList>
    </citation>
    <scope>NUCLEOTIDE SEQUENCE</scope>
    <source>
        <strain evidence="2">BazhouSP</strain>
    </source>
</reference>
<keyword evidence="1" id="KW-1133">Transmembrane helix</keyword>
<organism evidence="2 3">
    <name type="scientific">Ditylenchus destructor</name>
    <dbReference type="NCBI Taxonomy" id="166010"/>
    <lineage>
        <taxon>Eukaryota</taxon>
        <taxon>Metazoa</taxon>
        <taxon>Ecdysozoa</taxon>
        <taxon>Nematoda</taxon>
        <taxon>Chromadorea</taxon>
        <taxon>Rhabditida</taxon>
        <taxon>Tylenchina</taxon>
        <taxon>Tylenchomorpha</taxon>
        <taxon>Sphaerularioidea</taxon>
        <taxon>Anguinidae</taxon>
        <taxon>Anguininae</taxon>
        <taxon>Ditylenchus</taxon>
    </lineage>
</organism>
<name>A0AAD4MLA7_9BILA</name>
<dbReference type="Proteomes" id="UP001201812">
    <property type="component" value="Unassembled WGS sequence"/>
</dbReference>
<protein>
    <submittedName>
        <fullName evidence="2">Uncharacterized protein</fullName>
    </submittedName>
</protein>
<sequence length="205" mass="21753">MAGTRLRPTSGGSVTARRFEPVLGEACFHRAADIGLRIDERAVASNTARRFISSSALRASLVFRTSRPFPSAAPFAAAFLAIGFGVRLGLRLFLLAGHRGPSSGGVVAALDVEAQLVRPFRRNGWADPPSRRACRHRDDRCGYVANEGASCARCCPTGTPRLARTCRRRRSDGRSPPCGHAAGACARYAAEARPGGAVAGAIDHR</sequence>
<evidence type="ECO:0000313" key="2">
    <source>
        <dbReference type="EMBL" id="KAI1693798.1"/>
    </source>
</evidence>
<gene>
    <name evidence="2" type="ORF">DdX_20438</name>
</gene>
<accession>A0AAD4MLA7</accession>
<dbReference type="EMBL" id="JAKKPZ010000582">
    <property type="protein sequence ID" value="KAI1693798.1"/>
    <property type="molecule type" value="Genomic_DNA"/>
</dbReference>
<evidence type="ECO:0000313" key="3">
    <source>
        <dbReference type="Proteomes" id="UP001201812"/>
    </source>
</evidence>
<feature type="transmembrane region" description="Helical" evidence="1">
    <location>
        <begin position="72"/>
        <end position="90"/>
    </location>
</feature>
<keyword evidence="1" id="KW-0472">Membrane</keyword>
<keyword evidence="3" id="KW-1185">Reference proteome</keyword>